<proteinExistence type="predicted"/>
<gene>
    <name evidence="3" type="ORF">AVEN_219393_1</name>
    <name evidence="2" type="ORF">AVEN_8054_1</name>
</gene>
<evidence type="ECO:0000313" key="4">
    <source>
        <dbReference type="Proteomes" id="UP000499080"/>
    </source>
</evidence>
<evidence type="ECO:0000256" key="1">
    <source>
        <dbReference type="SAM" id="MobiDB-lite"/>
    </source>
</evidence>
<dbReference type="EMBL" id="BGPR01069051">
    <property type="protein sequence ID" value="GBO42801.1"/>
    <property type="molecule type" value="Genomic_DNA"/>
</dbReference>
<dbReference type="EMBL" id="BGPR01069059">
    <property type="protein sequence ID" value="GBO42808.1"/>
    <property type="molecule type" value="Genomic_DNA"/>
</dbReference>
<sequence length="97" mass="11351">MNLLVRKLKSSTQGEYKVLWPEECFEGLDRSKYLRITTKELYRLPKKVNCSEVFHIHFESNSEEFLSCFPARYELQSGKGWLNGSRDEARSKNSVSV</sequence>
<name>A0A4Y2WZW1_ARAVE</name>
<comment type="caution">
    <text evidence="2">The sequence shown here is derived from an EMBL/GenBank/DDBJ whole genome shotgun (WGS) entry which is preliminary data.</text>
</comment>
<dbReference type="Proteomes" id="UP000499080">
    <property type="component" value="Unassembled WGS sequence"/>
</dbReference>
<keyword evidence="4" id="KW-1185">Reference proteome</keyword>
<organism evidence="2 4">
    <name type="scientific">Araneus ventricosus</name>
    <name type="common">Orbweaver spider</name>
    <name type="synonym">Epeira ventricosa</name>
    <dbReference type="NCBI Taxonomy" id="182803"/>
    <lineage>
        <taxon>Eukaryota</taxon>
        <taxon>Metazoa</taxon>
        <taxon>Ecdysozoa</taxon>
        <taxon>Arthropoda</taxon>
        <taxon>Chelicerata</taxon>
        <taxon>Arachnida</taxon>
        <taxon>Araneae</taxon>
        <taxon>Araneomorphae</taxon>
        <taxon>Entelegynae</taxon>
        <taxon>Araneoidea</taxon>
        <taxon>Araneidae</taxon>
        <taxon>Araneus</taxon>
    </lineage>
</organism>
<evidence type="ECO:0000313" key="3">
    <source>
        <dbReference type="EMBL" id="GBO42808.1"/>
    </source>
</evidence>
<dbReference type="AlphaFoldDB" id="A0A4Y2WZW1"/>
<reference evidence="2 4" key="1">
    <citation type="journal article" date="2019" name="Sci. Rep.">
        <title>Orb-weaving spider Araneus ventricosus genome elucidates the spidroin gene catalogue.</title>
        <authorList>
            <person name="Kono N."/>
            <person name="Nakamura H."/>
            <person name="Ohtoshi R."/>
            <person name="Moran D.A.P."/>
            <person name="Shinohara A."/>
            <person name="Yoshida Y."/>
            <person name="Fujiwara M."/>
            <person name="Mori M."/>
            <person name="Tomita M."/>
            <person name="Arakawa K."/>
        </authorList>
    </citation>
    <scope>NUCLEOTIDE SEQUENCE [LARGE SCALE GENOMIC DNA]</scope>
</reference>
<protein>
    <submittedName>
        <fullName evidence="2">Uncharacterized protein</fullName>
    </submittedName>
</protein>
<accession>A0A4Y2WZW1</accession>
<feature type="region of interest" description="Disordered" evidence="1">
    <location>
        <begin position="78"/>
        <end position="97"/>
    </location>
</feature>
<evidence type="ECO:0000313" key="2">
    <source>
        <dbReference type="EMBL" id="GBO42801.1"/>
    </source>
</evidence>